<dbReference type="GO" id="GO:0008982">
    <property type="term" value="F:protein-N(PI)-phosphohistidine-sugar phosphotransferase activity"/>
    <property type="evidence" value="ECO:0007669"/>
    <property type="project" value="InterPro"/>
</dbReference>
<evidence type="ECO:0000313" key="11">
    <source>
        <dbReference type="Proteomes" id="UP000231179"/>
    </source>
</evidence>
<reference evidence="10 11" key="1">
    <citation type="submission" date="2017-11" db="EMBL/GenBank/DDBJ databases">
        <title>Complete genome sequence of Spiroplasma clarkii CN-5 (DSM 19994).</title>
        <authorList>
            <person name="Tsai Y.-M."/>
            <person name="Chang A."/>
            <person name="Lo W.-S."/>
            <person name="Kuo C.-H."/>
        </authorList>
    </citation>
    <scope>NUCLEOTIDE SEQUENCE [LARGE SCALE GENOMIC DNA]</scope>
    <source>
        <strain evidence="10 11">CN-5</strain>
    </source>
</reference>
<name>A0A1Y0L1V4_9MOLU</name>
<dbReference type="KEGG" id="scla:SCLARK_001113"/>
<dbReference type="Proteomes" id="UP000231179">
    <property type="component" value="Chromosome"/>
</dbReference>
<dbReference type="GO" id="GO:0009401">
    <property type="term" value="P:phosphoenolpyruvate-dependent sugar phosphotransferase system"/>
    <property type="evidence" value="ECO:0007669"/>
    <property type="project" value="InterPro"/>
</dbReference>
<gene>
    <name evidence="10" type="primary">celB</name>
    <name evidence="10" type="ORF">SCLAR_v1c07540</name>
</gene>
<dbReference type="OrthoDB" id="1550290at2"/>
<evidence type="ECO:0000256" key="1">
    <source>
        <dbReference type="ARBA" id="ARBA00004651"/>
    </source>
</evidence>
<feature type="domain" description="PTS EIIC type-3" evidence="9">
    <location>
        <begin position="12"/>
        <end position="588"/>
    </location>
</feature>
<dbReference type="PROSITE" id="PS51105">
    <property type="entry name" value="PTS_EIIC_TYPE_3"/>
    <property type="match status" value="1"/>
</dbReference>
<keyword evidence="7 8" id="KW-0472">Membrane</keyword>
<keyword evidence="6 8" id="KW-1133">Transmembrane helix</keyword>
<dbReference type="Pfam" id="PF02378">
    <property type="entry name" value="PTS_EIIC"/>
    <property type="match status" value="1"/>
</dbReference>
<evidence type="ECO:0000259" key="9">
    <source>
        <dbReference type="PROSITE" id="PS51105"/>
    </source>
</evidence>
<accession>A0A1Y0L1V4</accession>
<keyword evidence="4" id="KW-0762">Sugar transport</keyword>
<feature type="transmembrane region" description="Helical" evidence="8">
    <location>
        <begin position="514"/>
        <end position="533"/>
    </location>
</feature>
<keyword evidence="5 8" id="KW-0812">Transmembrane</keyword>
<feature type="transmembrane region" description="Helical" evidence="8">
    <location>
        <begin position="373"/>
        <end position="406"/>
    </location>
</feature>
<keyword evidence="11" id="KW-1185">Reference proteome</keyword>
<comment type="subcellular location">
    <subcellularLocation>
        <location evidence="1">Cell membrane</location>
        <topology evidence="1">Multi-pass membrane protein</topology>
    </subcellularLocation>
</comment>
<feature type="transmembrane region" description="Helical" evidence="8">
    <location>
        <begin position="418"/>
        <end position="439"/>
    </location>
</feature>
<dbReference type="InterPro" id="IPR051088">
    <property type="entry name" value="PTS_Sugar-EIIC/EIIB"/>
</dbReference>
<evidence type="ECO:0000256" key="3">
    <source>
        <dbReference type="ARBA" id="ARBA00022475"/>
    </source>
</evidence>
<evidence type="ECO:0000313" key="10">
    <source>
        <dbReference type="EMBL" id="ATX71069.1"/>
    </source>
</evidence>
<feature type="transmembrane region" description="Helical" evidence="8">
    <location>
        <begin position="545"/>
        <end position="566"/>
    </location>
</feature>
<dbReference type="AlphaFoldDB" id="A0A1Y0L1V4"/>
<evidence type="ECO:0000256" key="5">
    <source>
        <dbReference type="ARBA" id="ARBA00022692"/>
    </source>
</evidence>
<feature type="transmembrane region" description="Helical" evidence="8">
    <location>
        <begin position="104"/>
        <end position="127"/>
    </location>
</feature>
<evidence type="ECO:0000256" key="7">
    <source>
        <dbReference type="ARBA" id="ARBA00023136"/>
    </source>
</evidence>
<sequence>MENKKMDIKQWFSTKLVPGINKLGSQRHLASLRDAFGTLIPLTIAGSLGIIMSGIVFGGSGSGYVSLLGLICKMAHPEMTWAEISNYFWADNGFNKAMLIGANVFGQLSTVTIGMTAMWFAFTLGYFLALTRNSKNPVIAGFVSLVSFLVTTMGQIAFFQGAEGLISALLFGIISTELFLWLTNVKALYIKLPDGVPPSVSKSFAVFLPFLITVGSIASLNLVFVIPNVLGAGLKVTKASFASFTGSSLEDLFKNFQATGSVEAVLGETFVGKEQIINDLQNIFSQANINEEGVVTNAAELMQLLENYYKASADQASIATMFAVMSGVDSSTISDLAANASLEFIDANGVHVLLSKYIQIQIQGAQFGWSAAIYQFFVSALLTFATGNGGLGLALAYAFFISFLWFFGVHGSNVVNGAFSPIWSMIGTINLTLIAQLGYQAAAASGEMGVFSGQFFDTFMNLGGSGATLMLIVGTLIFSKRRDVKKIATYAAPSGVFQINEPVLFGYPIVLNPIYCAPFVLSPMINVVIGWIFSPDVMGKASPTGYAQIAVPWTTPYLIAAVVVYLTPKALIPALLVSGASFAVYLPFIWLDNSIYFKKLKRDNPEAYEIEKKFFDDPRYHYQVITNNKFDRKIEKAEVIIGNAQSQNRFWDQKMPDGEKLENRKKINNAIANIKYNYALAIANEYKDLRLEKEKIYDKKWDLKNEIFSLKTECKTKLKETADKSAAATIKAEYQNKILAVKSDFIAKKPDLLVNIAELKSTLANSKKNSKQKLVTLKGETKQKILEIKSA</sequence>
<keyword evidence="2" id="KW-0813">Transport</keyword>
<feature type="transmembrane region" description="Helical" evidence="8">
    <location>
        <begin position="571"/>
        <end position="591"/>
    </location>
</feature>
<feature type="transmembrane region" description="Helical" evidence="8">
    <location>
        <begin position="204"/>
        <end position="226"/>
    </location>
</feature>
<evidence type="ECO:0000256" key="8">
    <source>
        <dbReference type="SAM" id="Phobius"/>
    </source>
</evidence>
<dbReference type="EMBL" id="CP024870">
    <property type="protein sequence ID" value="ATX71069.1"/>
    <property type="molecule type" value="Genomic_DNA"/>
</dbReference>
<dbReference type="PANTHER" id="PTHR33989:SF4">
    <property type="entry name" value="PTS SYSTEM N,N'-DIACETYLCHITOBIOSE-SPECIFIC EIIC COMPONENT"/>
    <property type="match status" value="1"/>
</dbReference>
<feature type="transmembrane region" description="Helical" evidence="8">
    <location>
        <begin position="459"/>
        <end position="478"/>
    </location>
</feature>
<organism evidence="10 11">
    <name type="scientific">Spiroplasma clarkii</name>
    <dbReference type="NCBI Taxonomy" id="2139"/>
    <lineage>
        <taxon>Bacteria</taxon>
        <taxon>Bacillati</taxon>
        <taxon>Mycoplasmatota</taxon>
        <taxon>Mollicutes</taxon>
        <taxon>Entomoplasmatales</taxon>
        <taxon>Spiroplasmataceae</taxon>
        <taxon>Spiroplasma</taxon>
    </lineage>
</organism>
<evidence type="ECO:0000256" key="2">
    <source>
        <dbReference type="ARBA" id="ARBA00022448"/>
    </source>
</evidence>
<dbReference type="InterPro" id="IPR004501">
    <property type="entry name" value="PTS_EIIC_3"/>
</dbReference>
<feature type="transmembrane region" description="Helical" evidence="8">
    <location>
        <begin position="165"/>
        <end position="183"/>
    </location>
</feature>
<feature type="transmembrane region" description="Helical" evidence="8">
    <location>
        <begin position="139"/>
        <end position="159"/>
    </location>
</feature>
<dbReference type="PANTHER" id="PTHR33989">
    <property type="match status" value="1"/>
</dbReference>
<dbReference type="RefSeq" id="WP_100254610.1">
    <property type="nucleotide sequence ID" value="NZ_CP015819.1"/>
</dbReference>
<evidence type="ECO:0000256" key="6">
    <source>
        <dbReference type="ARBA" id="ARBA00022989"/>
    </source>
</evidence>
<dbReference type="GO" id="GO:0005886">
    <property type="term" value="C:plasma membrane"/>
    <property type="evidence" value="ECO:0007669"/>
    <property type="project" value="UniProtKB-SubCell"/>
</dbReference>
<proteinExistence type="predicted"/>
<keyword evidence="3" id="KW-1003">Cell membrane</keyword>
<protein>
    <submittedName>
        <fullName evidence="10">PTS system, cellobiose-specific IIC component</fullName>
    </submittedName>
</protein>
<dbReference type="InterPro" id="IPR003352">
    <property type="entry name" value="PTS_EIIC"/>
</dbReference>
<feature type="transmembrane region" description="Helical" evidence="8">
    <location>
        <begin position="35"/>
        <end position="57"/>
    </location>
</feature>
<evidence type="ECO:0000256" key="4">
    <source>
        <dbReference type="ARBA" id="ARBA00022597"/>
    </source>
</evidence>